<dbReference type="EMBL" id="ML994667">
    <property type="protein sequence ID" value="KAF2179384.1"/>
    <property type="molecule type" value="Genomic_DNA"/>
</dbReference>
<keyword evidence="1" id="KW-0812">Transmembrane</keyword>
<name>A0A6A6DIN4_9PEZI</name>
<keyword evidence="1" id="KW-0472">Membrane</keyword>
<accession>A0A6A6DIN4</accession>
<dbReference type="AlphaFoldDB" id="A0A6A6DIN4"/>
<dbReference type="Proteomes" id="UP000800200">
    <property type="component" value="Unassembled WGS sequence"/>
</dbReference>
<sequence length="145" mass="16452">MQSWLQSVLDASYILPFRGVSNSTQTKDSIASSLIGTLHYESVSYSEQINALTNEITVAILSQYENHTEVEGAARDMVAFLEVKWAWLTRPLLTTFLAVVYLLSSAYLTWAHGAMVWKSPEVALLTHPLERLERYEVKLERKGMK</sequence>
<dbReference type="PANTHER" id="PTHR35394:SF5">
    <property type="entry name" value="DUF3176 DOMAIN-CONTAINING PROTEIN"/>
    <property type="match status" value="1"/>
</dbReference>
<evidence type="ECO:0000313" key="2">
    <source>
        <dbReference type="EMBL" id="KAF2179384.1"/>
    </source>
</evidence>
<keyword evidence="3" id="KW-1185">Reference proteome</keyword>
<keyword evidence="1" id="KW-1133">Transmembrane helix</keyword>
<organism evidence="2 3">
    <name type="scientific">Zopfia rhizophila CBS 207.26</name>
    <dbReference type="NCBI Taxonomy" id="1314779"/>
    <lineage>
        <taxon>Eukaryota</taxon>
        <taxon>Fungi</taxon>
        <taxon>Dikarya</taxon>
        <taxon>Ascomycota</taxon>
        <taxon>Pezizomycotina</taxon>
        <taxon>Dothideomycetes</taxon>
        <taxon>Dothideomycetes incertae sedis</taxon>
        <taxon>Zopfiaceae</taxon>
        <taxon>Zopfia</taxon>
    </lineage>
</organism>
<reference evidence="2" key="1">
    <citation type="journal article" date="2020" name="Stud. Mycol.">
        <title>101 Dothideomycetes genomes: a test case for predicting lifestyles and emergence of pathogens.</title>
        <authorList>
            <person name="Haridas S."/>
            <person name="Albert R."/>
            <person name="Binder M."/>
            <person name="Bloem J."/>
            <person name="Labutti K."/>
            <person name="Salamov A."/>
            <person name="Andreopoulos B."/>
            <person name="Baker S."/>
            <person name="Barry K."/>
            <person name="Bills G."/>
            <person name="Bluhm B."/>
            <person name="Cannon C."/>
            <person name="Castanera R."/>
            <person name="Culley D."/>
            <person name="Daum C."/>
            <person name="Ezra D."/>
            <person name="Gonzalez J."/>
            <person name="Henrissat B."/>
            <person name="Kuo A."/>
            <person name="Liang C."/>
            <person name="Lipzen A."/>
            <person name="Lutzoni F."/>
            <person name="Magnuson J."/>
            <person name="Mondo S."/>
            <person name="Nolan M."/>
            <person name="Ohm R."/>
            <person name="Pangilinan J."/>
            <person name="Park H.-J."/>
            <person name="Ramirez L."/>
            <person name="Alfaro M."/>
            <person name="Sun H."/>
            <person name="Tritt A."/>
            <person name="Yoshinaga Y."/>
            <person name="Zwiers L.-H."/>
            <person name="Turgeon B."/>
            <person name="Goodwin S."/>
            <person name="Spatafora J."/>
            <person name="Crous P."/>
            <person name="Grigoriev I."/>
        </authorList>
    </citation>
    <scope>NUCLEOTIDE SEQUENCE</scope>
    <source>
        <strain evidence="2">CBS 207.26</strain>
    </source>
</reference>
<dbReference type="OrthoDB" id="5425185at2759"/>
<evidence type="ECO:0000313" key="3">
    <source>
        <dbReference type="Proteomes" id="UP000800200"/>
    </source>
</evidence>
<gene>
    <name evidence="2" type="ORF">K469DRAFT_302439</name>
</gene>
<protein>
    <submittedName>
        <fullName evidence="2">Uncharacterized protein</fullName>
    </submittedName>
</protein>
<dbReference type="PANTHER" id="PTHR35394">
    <property type="entry name" value="DUF3176 DOMAIN-CONTAINING PROTEIN"/>
    <property type="match status" value="1"/>
</dbReference>
<evidence type="ECO:0000256" key="1">
    <source>
        <dbReference type="SAM" id="Phobius"/>
    </source>
</evidence>
<feature type="transmembrane region" description="Helical" evidence="1">
    <location>
        <begin position="92"/>
        <end position="110"/>
    </location>
</feature>
<proteinExistence type="predicted"/>